<accession>A0A0C3QC67</accession>
<evidence type="ECO:0000313" key="4">
    <source>
        <dbReference type="Proteomes" id="UP000054248"/>
    </source>
</evidence>
<protein>
    <submittedName>
        <fullName evidence="3">Uncharacterized protein</fullName>
    </submittedName>
</protein>
<sequence>MVRSVAFALTAFLAASLAGAAPAPAPSPSPPICQVIPLGSPAVATSGPPSQPAGLELTNSAFLTSSNGSALLTTNGYKQTWSFAGGGFGAFDACRYYWLNIGNSTSVLKPLTWSLTKVSTNWIAGYGQNLTAAATPEYFQTDRFVACKLLQTSQVASDYSSGPVPTPSSDISATSTGSGPVTTAYPVANKWALYLQTGLGAVYPTQADDGTQIVECVETKIYIKPLPYTSTA</sequence>
<name>A0A0C3QC67_9AGAM</name>
<feature type="compositionally biased region" description="Polar residues" evidence="1">
    <location>
        <begin position="167"/>
        <end position="178"/>
    </location>
</feature>
<dbReference type="EMBL" id="KN823098">
    <property type="protein sequence ID" value="KIO22881.1"/>
    <property type="molecule type" value="Genomic_DNA"/>
</dbReference>
<keyword evidence="2" id="KW-0732">Signal</keyword>
<proteinExistence type="predicted"/>
<feature type="signal peptide" evidence="2">
    <location>
        <begin position="1"/>
        <end position="20"/>
    </location>
</feature>
<reference evidence="4" key="2">
    <citation type="submission" date="2015-01" db="EMBL/GenBank/DDBJ databases">
        <title>Evolutionary Origins and Diversification of the Mycorrhizal Mutualists.</title>
        <authorList>
            <consortium name="DOE Joint Genome Institute"/>
            <consortium name="Mycorrhizal Genomics Consortium"/>
            <person name="Kohler A."/>
            <person name="Kuo A."/>
            <person name="Nagy L.G."/>
            <person name="Floudas D."/>
            <person name="Copeland A."/>
            <person name="Barry K.W."/>
            <person name="Cichocki N."/>
            <person name="Veneault-Fourrey C."/>
            <person name="LaButti K."/>
            <person name="Lindquist E.A."/>
            <person name="Lipzen A."/>
            <person name="Lundell T."/>
            <person name="Morin E."/>
            <person name="Murat C."/>
            <person name="Riley R."/>
            <person name="Ohm R."/>
            <person name="Sun H."/>
            <person name="Tunlid A."/>
            <person name="Henrissat B."/>
            <person name="Grigoriev I.V."/>
            <person name="Hibbett D.S."/>
            <person name="Martin F."/>
        </authorList>
    </citation>
    <scope>NUCLEOTIDE SEQUENCE [LARGE SCALE GENOMIC DNA]</scope>
    <source>
        <strain evidence="4">MUT 4182</strain>
    </source>
</reference>
<evidence type="ECO:0000256" key="2">
    <source>
        <dbReference type="SAM" id="SignalP"/>
    </source>
</evidence>
<organism evidence="3 4">
    <name type="scientific">Tulasnella calospora MUT 4182</name>
    <dbReference type="NCBI Taxonomy" id="1051891"/>
    <lineage>
        <taxon>Eukaryota</taxon>
        <taxon>Fungi</taxon>
        <taxon>Dikarya</taxon>
        <taxon>Basidiomycota</taxon>
        <taxon>Agaricomycotina</taxon>
        <taxon>Agaricomycetes</taxon>
        <taxon>Cantharellales</taxon>
        <taxon>Tulasnellaceae</taxon>
        <taxon>Tulasnella</taxon>
    </lineage>
</organism>
<dbReference type="HOGENOM" id="CLU_1195630_0_0_1"/>
<evidence type="ECO:0000256" key="1">
    <source>
        <dbReference type="SAM" id="MobiDB-lite"/>
    </source>
</evidence>
<reference evidence="3 4" key="1">
    <citation type="submission" date="2014-04" db="EMBL/GenBank/DDBJ databases">
        <authorList>
            <consortium name="DOE Joint Genome Institute"/>
            <person name="Kuo A."/>
            <person name="Girlanda M."/>
            <person name="Perotto S."/>
            <person name="Kohler A."/>
            <person name="Nagy L.G."/>
            <person name="Floudas D."/>
            <person name="Copeland A."/>
            <person name="Barry K.W."/>
            <person name="Cichocki N."/>
            <person name="Veneault-Fourrey C."/>
            <person name="LaButti K."/>
            <person name="Lindquist E.A."/>
            <person name="Lipzen A."/>
            <person name="Lundell T."/>
            <person name="Morin E."/>
            <person name="Murat C."/>
            <person name="Sun H."/>
            <person name="Tunlid A."/>
            <person name="Henrissat B."/>
            <person name="Grigoriev I.V."/>
            <person name="Hibbett D.S."/>
            <person name="Martin F."/>
            <person name="Nordberg H.P."/>
            <person name="Cantor M.N."/>
            <person name="Hua S.X."/>
        </authorList>
    </citation>
    <scope>NUCLEOTIDE SEQUENCE [LARGE SCALE GENOMIC DNA]</scope>
    <source>
        <strain evidence="3 4">MUT 4182</strain>
    </source>
</reference>
<dbReference type="OrthoDB" id="3217450at2759"/>
<feature type="region of interest" description="Disordered" evidence="1">
    <location>
        <begin position="157"/>
        <end position="178"/>
    </location>
</feature>
<gene>
    <name evidence="3" type="ORF">M407DRAFT_215745</name>
</gene>
<evidence type="ECO:0000313" key="3">
    <source>
        <dbReference type="EMBL" id="KIO22881.1"/>
    </source>
</evidence>
<keyword evidence="4" id="KW-1185">Reference proteome</keyword>
<feature type="chain" id="PRO_5002168718" evidence="2">
    <location>
        <begin position="21"/>
        <end position="232"/>
    </location>
</feature>
<dbReference type="AlphaFoldDB" id="A0A0C3QC67"/>
<dbReference type="Proteomes" id="UP000054248">
    <property type="component" value="Unassembled WGS sequence"/>
</dbReference>